<reference evidence="1" key="1">
    <citation type="submission" date="2021-03" db="EMBL/GenBank/DDBJ databases">
        <title>Acanthopleuribacteraceae sp. M133.</title>
        <authorList>
            <person name="Wang G."/>
        </authorList>
    </citation>
    <scope>NUCLEOTIDE SEQUENCE</scope>
    <source>
        <strain evidence="1">M133</strain>
    </source>
</reference>
<dbReference type="KEGG" id="scor:J3U87_14215"/>
<dbReference type="AlphaFoldDB" id="A0A8A4U4D0"/>
<name>A0A8A4U4D0_SULCO</name>
<evidence type="ECO:0000313" key="2">
    <source>
        <dbReference type="Proteomes" id="UP000663929"/>
    </source>
</evidence>
<organism evidence="1 2">
    <name type="scientific">Sulfidibacter corallicola</name>
    <dbReference type="NCBI Taxonomy" id="2818388"/>
    <lineage>
        <taxon>Bacteria</taxon>
        <taxon>Pseudomonadati</taxon>
        <taxon>Acidobacteriota</taxon>
        <taxon>Holophagae</taxon>
        <taxon>Acanthopleuribacterales</taxon>
        <taxon>Acanthopleuribacteraceae</taxon>
        <taxon>Sulfidibacter</taxon>
    </lineage>
</organism>
<sequence>MSQTNPGYLITLCEQNAYVGGVMITDHHGIPVDFKYTDPVNPTKVQRIIYGSVLEQYIRNHVIIGALLKEITVSPAFYVVSQHQLFDIEEANKLTLVAIQRTQFAALGERGTVTRAKENEVLLQGGSDPHPLRVVFGQIPADQQEALLKDIIQLSKHMDLVEPIERLEKALKTLCLEKAQD</sequence>
<accession>A0A8A4U4D0</accession>
<dbReference type="Proteomes" id="UP000663929">
    <property type="component" value="Chromosome"/>
</dbReference>
<evidence type="ECO:0000313" key="1">
    <source>
        <dbReference type="EMBL" id="QTD53605.1"/>
    </source>
</evidence>
<keyword evidence="2" id="KW-1185">Reference proteome</keyword>
<protein>
    <submittedName>
        <fullName evidence="1">Uncharacterized protein</fullName>
    </submittedName>
</protein>
<gene>
    <name evidence="1" type="ORF">J3U87_14215</name>
</gene>
<dbReference type="RefSeq" id="WP_237383707.1">
    <property type="nucleotide sequence ID" value="NZ_CP071793.1"/>
</dbReference>
<proteinExistence type="predicted"/>
<dbReference type="EMBL" id="CP071793">
    <property type="protein sequence ID" value="QTD53605.1"/>
    <property type="molecule type" value="Genomic_DNA"/>
</dbReference>